<evidence type="ECO:0000313" key="3">
    <source>
        <dbReference type="EMBL" id="SIQ85157.1"/>
    </source>
</evidence>
<keyword evidence="4" id="KW-1185">Reference proteome</keyword>
<dbReference type="Proteomes" id="UP000186235">
    <property type="component" value="Unassembled WGS sequence"/>
</dbReference>
<dbReference type="AlphaFoldDB" id="A0A1N6W4W3"/>
<keyword evidence="2" id="KW-0732">Signal</keyword>
<feature type="region of interest" description="Disordered" evidence="1">
    <location>
        <begin position="220"/>
        <end position="241"/>
    </location>
</feature>
<protein>
    <submittedName>
        <fullName evidence="3">Uncharacterized protein</fullName>
    </submittedName>
</protein>
<dbReference type="RefSeq" id="WP_076406687.1">
    <property type="nucleotide sequence ID" value="NZ_FTMI01000009.1"/>
</dbReference>
<sequence length="241" mass="26231">MSRWGHARRRALCAALLLAVPATLVGSTASADLPATAPSPRFAAYSPVTPGTSCVPDDVAGVVNAIAWEEIERLGARGLPVCDVRWRFVPGGVGWWGFADAVVRPGEAPRVWIVEDVAAYGDDGDAVDGELLEQHVRTTVRHELGHVLDALLGLSEDDLRDLVVVELDRERPTLRPAREAFAEAVTVALTPDGEERTWFYDEHVPEENVRAAELVMEAFTSGRQEREPRAVDGAQGPDRRP</sequence>
<gene>
    <name evidence="3" type="ORF">SAMN05518682_3837</name>
</gene>
<evidence type="ECO:0000256" key="2">
    <source>
        <dbReference type="SAM" id="SignalP"/>
    </source>
</evidence>
<organism evidence="3 4">
    <name type="scientific">Cellulosimicrobium aquatile</name>
    <dbReference type="NCBI Taxonomy" id="1612203"/>
    <lineage>
        <taxon>Bacteria</taxon>
        <taxon>Bacillati</taxon>
        <taxon>Actinomycetota</taxon>
        <taxon>Actinomycetes</taxon>
        <taxon>Micrococcales</taxon>
        <taxon>Promicromonosporaceae</taxon>
        <taxon>Cellulosimicrobium</taxon>
    </lineage>
</organism>
<name>A0A1N6W4W3_9MICO</name>
<dbReference type="EMBL" id="FTMI01000009">
    <property type="protein sequence ID" value="SIQ85157.1"/>
    <property type="molecule type" value="Genomic_DNA"/>
</dbReference>
<feature type="signal peptide" evidence="2">
    <location>
        <begin position="1"/>
        <end position="31"/>
    </location>
</feature>
<evidence type="ECO:0000256" key="1">
    <source>
        <dbReference type="SAM" id="MobiDB-lite"/>
    </source>
</evidence>
<feature type="chain" id="PRO_5012387851" evidence="2">
    <location>
        <begin position="32"/>
        <end position="241"/>
    </location>
</feature>
<evidence type="ECO:0000313" key="4">
    <source>
        <dbReference type="Proteomes" id="UP000186235"/>
    </source>
</evidence>
<accession>A0A1N6W4W3</accession>
<proteinExistence type="predicted"/>
<reference evidence="4" key="1">
    <citation type="submission" date="2017-01" db="EMBL/GenBank/DDBJ databases">
        <authorList>
            <person name="Varghese N."/>
            <person name="Submissions S."/>
        </authorList>
    </citation>
    <scope>NUCLEOTIDE SEQUENCE [LARGE SCALE GENOMIC DNA]</scope>
    <source>
        <strain evidence="4">3bp</strain>
    </source>
</reference>